<evidence type="ECO:0000313" key="2">
    <source>
        <dbReference type="Proteomes" id="UP001595648"/>
    </source>
</evidence>
<proteinExistence type="predicted"/>
<comment type="caution">
    <text evidence="1">The sequence shown here is derived from an EMBL/GenBank/DDBJ whole genome shotgun (WGS) entry which is preliminary data.</text>
</comment>
<dbReference type="RefSeq" id="WP_378982091.1">
    <property type="nucleotide sequence ID" value="NZ_JBHRVD010000001.1"/>
</dbReference>
<gene>
    <name evidence="1" type="ORF">ACFOJ9_24380</name>
</gene>
<accession>A0ABV7MU45</accession>
<name>A0ABV7MU45_9HYPH</name>
<protein>
    <submittedName>
        <fullName evidence="1">Uncharacterized protein</fullName>
    </submittedName>
</protein>
<evidence type="ECO:0000313" key="1">
    <source>
        <dbReference type="EMBL" id="MFC3324880.1"/>
    </source>
</evidence>
<dbReference type="EMBL" id="JBHRVD010000001">
    <property type="protein sequence ID" value="MFC3324880.1"/>
    <property type="molecule type" value="Genomic_DNA"/>
</dbReference>
<sequence length="125" mass="13978">MKNSDDGKKIDRCNYLKNPDMAQWLSKKCLNSRWVDFPGTCILFVPRKDKTMVSVRTPRGMTVAINPIIKPTNIHAVAAGPTAKPMVVKSARLTIRSDEAARRTLADTDGTVRRARQVAETNRLI</sequence>
<dbReference type="Proteomes" id="UP001595648">
    <property type="component" value="Unassembled WGS sequence"/>
</dbReference>
<reference evidence="2" key="1">
    <citation type="journal article" date="2019" name="Int. J. Syst. Evol. Microbiol.">
        <title>The Global Catalogue of Microorganisms (GCM) 10K type strain sequencing project: providing services to taxonomists for standard genome sequencing and annotation.</title>
        <authorList>
            <consortium name="The Broad Institute Genomics Platform"/>
            <consortium name="The Broad Institute Genome Sequencing Center for Infectious Disease"/>
            <person name="Wu L."/>
            <person name="Ma J."/>
        </authorList>
    </citation>
    <scope>NUCLEOTIDE SEQUENCE [LARGE SCALE GENOMIC DNA]</scope>
    <source>
        <strain evidence="2">ICMP 19515</strain>
    </source>
</reference>
<organism evidence="1 2">
    <name type="scientific">Mesorhizobium cantuariense</name>
    <dbReference type="NCBI Taxonomy" id="1300275"/>
    <lineage>
        <taxon>Bacteria</taxon>
        <taxon>Pseudomonadati</taxon>
        <taxon>Pseudomonadota</taxon>
        <taxon>Alphaproteobacteria</taxon>
        <taxon>Hyphomicrobiales</taxon>
        <taxon>Phyllobacteriaceae</taxon>
        <taxon>Mesorhizobium</taxon>
    </lineage>
</organism>
<keyword evidence="2" id="KW-1185">Reference proteome</keyword>